<dbReference type="RefSeq" id="WP_149486030.1">
    <property type="nucleotide sequence ID" value="NZ_CP036150.1"/>
</dbReference>
<dbReference type="AlphaFoldDB" id="A0A5C1QLU8"/>
<dbReference type="EMBL" id="CP036150">
    <property type="protein sequence ID" value="QEN07950.1"/>
    <property type="molecule type" value="Genomic_DNA"/>
</dbReference>
<proteinExistence type="predicted"/>
<dbReference type="Proteomes" id="UP000324209">
    <property type="component" value="Chromosome"/>
</dbReference>
<dbReference type="InterPro" id="IPR036908">
    <property type="entry name" value="RlpA-like_sf"/>
</dbReference>
<dbReference type="KEGG" id="ock:EXM22_08120"/>
<gene>
    <name evidence="1" type="ORF">EXM22_08120</name>
</gene>
<protein>
    <submittedName>
        <fullName evidence="1">Uncharacterized protein</fullName>
    </submittedName>
</protein>
<dbReference type="OrthoDB" id="359211at2"/>
<evidence type="ECO:0000313" key="2">
    <source>
        <dbReference type="Proteomes" id="UP000324209"/>
    </source>
</evidence>
<name>A0A5C1QLU8_9SPIO</name>
<reference evidence="1 2" key="1">
    <citation type="submission" date="2019-02" db="EMBL/GenBank/DDBJ databases">
        <title>Complete Genome Sequence and Methylome Analysis of free living Spirochaetas.</title>
        <authorList>
            <person name="Fomenkov A."/>
            <person name="Dubinina G."/>
            <person name="Leshcheva N."/>
            <person name="Mikheeva N."/>
            <person name="Grabovich M."/>
            <person name="Vincze T."/>
            <person name="Roberts R.J."/>
        </authorList>
    </citation>
    <scope>NUCLEOTIDE SEQUENCE [LARGE SCALE GENOMIC DNA]</scope>
    <source>
        <strain evidence="1 2">K2</strain>
    </source>
</reference>
<organism evidence="1 2">
    <name type="scientific">Oceanispirochaeta crateris</name>
    <dbReference type="NCBI Taxonomy" id="2518645"/>
    <lineage>
        <taxon>Bacteria</taxon>
        <taxon>Pseudomonadati</taxon>
        <taxon>Spirochaetota</taxon>
        <taxon>Spirochaetia</taxon>
        <taxon>Spirochaetales</taxon>
        <taxon>Spirochaetaceae</taxon>
        <taxon>Oceanispirochaeta</taxon>
    </lineage>
</organism>
<dbReference type="Gene3D" id="2.40.40.10">
    <property type="entry name" value="RlpA-like domain"/>
    <property type="match status" value="1"/>
</dbReference>
<accession>A0A5C1QLU8</accession>
<evidence type="ECO:0000313" key="1">
    <source>
        <dbReference type="EMBL" id="QEN07950.1"/>
    </source>
</evidence>
<keyword evidence="2" id="KW-1185">Reference proteome</keyword>
<sequence>MVNQFKMNNKRDIRASGIGFLLILFAFLILPVGTVPVYAQPVWSGNASVDASEFVNFMEDFPLSGASSSFPRNTVIRVKNPQNDKTVELTIVKRAPRPGVFLVLSDEAGKALDIPEGQVVSVQVQVVPSEEVSDYDEFSSIDPDINPSVTVPVVTEPSLVDVPVLADDDVADAEEVLADGGALGTPDLFGDEPVPVPVPVETIGSEKEEEEPEEIPTEVHEAVDLVTLEIPEEPAAEITTELDKEESVEDLLPKGDNVIYFLTPSDFRPPTGPVTVKGEEEEIVPVLVDRSALKDYIVNQLNNGSSYIQLGAYGSTESVYDEIIGIEARYPMVVWTEHREDQTLYKLLIGPLTKDETGVLTYRFKDSGYADLFLYKP</sequence>